<organism evidence="2 4">
    <name type="scientific">Didymodactylos carnosus</name>
    <dbReference type="NCBI Taxonomy" id="1234261"/>
    <lineage>
        <taxon>Eukaryota</taxon>
        <taxon>Metazoa</taxon>
        <taxon>Spiralia</taxon>
        <taxon>Gnathifera</taxon>
        <taxon>Rotifera</taxon>
        <taxon>Eurotatoria</taxon>
        <taxon>Bdelloidea</taxon>
        <taxon>Philodinida</taxon>
        <taxon>Philodinidae</taxon>
        <taxon>Didymodactylos</taxon>
    </lineage>
</organism>
<protein>
    <submittedName>
        <fullName evidence="2">Uncharacterized protein</fullName>
    </submittedName>
</protein>
<accession>A0A816APP7</accession>
<feature type="compositionally biased region" description="Basic and acidic residues" evidence="1">
    <location>
        <begin position="9"/>
        <end position="31"/>
    </location>
</feature>
<proteinExistence type="predicted"/>
<evidence type="ECO:0000313" key="3">
    <source>
        <dbReference type="EMBL" id="CAF4478040.1"/>
    </source>
</evidence>
<dbReference type="Proteomes" id="UP000663829">
    <property type="component" value="Unassembled WGS sequence"/>
</dbReference>
<evidence type="ECO:0000256" key="1">
    <source>
        <dbReference type="SAM" id="MobiDB-lite"/>
    </source>
</evidence>
<dbReference type="AlphaFoldDB" id="A0A816APP7"/>
<dbReference type="EMBL" id="CAJNOQ010035730">
    <property type="protein sequence ID" value="CAF1600965.1"/>
    <property type="molecule type" value="Genomic_DNA"/>
</dbReference>
<evidence type="ECO:0000313" key="2">
    <source>
        <dbReference type="EMBL" id="CAF1600965.1"/>
    </source>
</evidence>
<dbReference type="EMBL" id="CAJOBC010102142">
    <property type="protein sequence ID" value="CAF4478040.1"/>
    <property type="molecule type" value="Genomic_DNA"/>
</dbReference>
<feature type="region of interest" description="Disordered" evidence="1">
    <location>
        <begin position="1"/>
        <end position="51"/>
    </location>
</feature>
<feature type="compositionally biased region" description="Polar residues" evidence="1">
    <location>
        <begin position="37"/>
        <end position="49"/>
    </location>
</feature>
<feature type="non-terminal residue" evidence="2">
    <location>
        <position position="92"/>
    </location>
</feature>
<name>A0A816APP7_9BILA</name>
<gene>
    <name evidence="2" type="ORF">GPM918_LOCUS42435</name>
    <name evidence="3" type="ORF">SRO942_LOCUS43665</name>
</gene>
<dbReference type="Proteomes" id="UP000681722">
    <property type="component" value="Unassembled WGS sequence"/>
</dbReference>
<keyword evidence="4" id="KW-1185">Reference proteome</keyword>
<sequence length="92" mass="10197">EDVAPITSIEEHQSQHISRSESNRYAREKLMKKTKQTGENTKSSLSSNEKGAASVFTPVPLLITSGLRGGKILGRHIRRGVNLVLFFIYNNG</sequence>
<reference evidence="2" key="1">
    <citation type="submission" date="2021-02" db="EMBL/GenBank/DDBJ databases">
        <authorList>
            <person name="Nowell W R."/>
        </authorList>
    </citation>
    <scope>NUCLEOTIDE SEQUENCE</scope>
</reference>
<comment type="caution">
    <text evidence="2">The sequence shown here is derived from an EMBL/GenBank/DDBJ whole genome shotgun (WGS) entry which is preliminary data.</text>
</comment>
<evidence type="ECO:0000313" key="4">
    <source>
        <dbReference type="Proteomes" id="UP000663829"/>
    </source>
</evidence>